<dbReference type="Proteomes" id="UP000831701">
    <property type="component" value="Chromosome 2"/>
</dbReference>
<sequence>MRIHPTFHVSQLKPVVTSPLLDACYQCHDSMMKTYKRNKDLTIIIPAIIYISTCAVTFIGDTLSGDVFKVLMYGNSFSEEVDSDFLRRRPYVENFICD</sequence>
<accession>A0ACB8X669</accession>
<evidence type="ECO:0000313" key="2">
    <source>
        <dbReference type="Proteomes" id="UP000831701"/>
    </source>
</evidence>
<proteinExistence type="predicted"/>
<reference evidence="1" key="1">
    <citation type="submission" date="2022-04" db="EMBL/GenBank/DDBJ databases">
        <title>Jade perch genome.</title>
        <authorList>
            <person name="Chao B."/>
        </authorList>
    </citation>
    <scope>NUCLEOTIDE SEQUENCE</scope>
    <source>
        <strain evidence="1">CB-2022</strain>
    </source>
</reference>
<gene>
    <name evidence="1" type="ORF">L3Q82_003853</name>
</gene>
<dbReference type="EMBL" id="CM041532">
    <property type="protein sequence ID" value="KAI3375529.1"/>
    <property type="molecule type" value="Genomic_DNA"/>
</dbReference>
<organism evidence="1 2">
    <name type="scientific">Scortum barcoo</name>
    <name type="common">barcoo grunter</name>
    <dbReference type="NCBI Taxonomy" id="214431"/>
    <lineage>
        <taxon>Eukaryota</taxon>
        <taxon>Metazoa</taxon>
        <taxon>Chordata</taxon>
        <taxon>Craniata</taxon>
        <taxon>Vertebrata</taxon>
        <taxon>Euteleostomi</taxon>
        <taxon>Actinopterygii</taxon>
        <taxon>Neopterygii</taxon>
        <taxon>Teleostei</taxon>
        <taxon>Neoteleostei</taxon>
        <taxon>Acanthomorphata</taxon>
        <taxon>Eupercaria</taxon>
        <taxon>Centrarchiformes</taxon>
        <taxon>Terapontoidei</taxon>
        <taxon>Terapontidae</taxon>
        <taxon>Scortum</taxon>
    </lineage>
</organism>
<name>A0ACB8X669_9TELE</name>
<keyword evidence="2" id="KW-1185">Reference proteome</keyword>
<evidence type="ECO:0000313" key="1">
    <source>
        <dbReference type="EMBL" id="KAI3375529.1"/>
    </source>
</evidence>
<protein>
    <submittedName>
        <fullName evidence="1">Uncharacterized protein</fullName>
    </submittedName>
</protein>
<comment type="caution">
    <text evidence="1">The sequence shown here is derived from an EMBL/GenBank/DDBJ whole genome shotgun (WGS) entry which is preliminary data.</text>
</comment>